<gene>
    <name evidence="7" type="ORF">P154DRAFT_420671</name>
</gene>
<dbReference type="GO" id="GO:0000177">
    <property type="term" value="C:cytoplasmic exosome (RNase complex)"/>
    <property type="evidence" value="ECO:0007669"/>
    <property type="project" value="TreeGrafter"/>
</dbReference>
<dbReference type="GO" id="GO:0071035">
    <property type="term" value="P:nuclear polyadenylation-dependent rRNA catabolic process"/>
    <property type="evidence" value="ECO:0007669"/>
    <property type="project" value="TreeGrafter"/>
</dbReference>
<evidence type="ECO:0000259" key="5">
    <source>
        <dbReference type="Pfam" id="PF15985"/>
    </source>
</evidence>
<dbReference type="PANTHER" id="PTHR21321">
    <property type="entry name" value="PNAS-3 RELATED"/>
    <property type="match status" value="1"/>
</dbReference>
<keyword evidence="3" id="KW-0271">Exosome</keyword>
<dbReference type="InterPro" id="IPR041054">
    <property type="entry name" value="Rrp40_N_euk"/>
</dbReference>
<dbReference type="FunFam" id="2.40.50.140:FF:000127">
    <property type="entry name" value="Exosome complex component RRP40"/>
    <property type="match status" value="1"/>
</dbReference>
<evidence type="ECO:0000256" key="4">
    <source>
        <dbReference type="ARBA" id="ARBA00022884"/>
    </source>
</evidence>
<dbReference type="GO" id="GO:0003723">
    <property type="term" value="F:RNA binding"/>
    <property type="evidence" value="ECO:0007669"/>
    <property type="project" value="UniProtKB-KW"/>
</dbReference>
<dbReference type="Gene3D" id="2.40.50.140">
    <property type="entry name" value="Nucleic acid-binding proteins"/>
    <property type="match status" value="1"/>
</dbReference>
<dbReference type="Gene3D" id="2.40.50.100">
    <property type="match status" value="1"/>
</dbReference>
<keyword evidence="2" id="KW-0963">Cytoplasm</keyword>
<evidence type="ECO:0000313" key="7">
    <source>
        <dbReference type="EMBL" id="KAF2007521.1"/>
    </source>
</evidence>
<dbReference type="GO" id="GO:0000467">
    <property type="term" value="P:exonucleolytic trimming to generate mature 3'-end of 5.8S rRNA from tricistronic rRNA transcript (SSU-rRNA, 5.8S rRNA, LSU-rRNA)"/>
    <property type="evidence" value="ECO:0007669"/>
    <property type="project" value="TreeGrafter"/>
</dbReference>
<dbReference type="PANTHER" id="PTHR21321:SF1">
    <property type="entry name" value="EXOSOME COMPLEX COMPONENT RRP40"/>
    <property type="match status" value="1"/>
</dbReference>
<dbReference type="Gene3D" id="3.30.1370.10">
    <property type="entry name" value="K Homology domain, type 1"/>
    <property type="match status" value="1"/>
</dbReference>
<dbReference type="Proteomes" id="UP000799779">
    <property type="component" value="Unassembled WGS sequence"/>
</dbReference>
<dbReference type="InterPro" id="IPR004088">
    <property type="entry name" value="KH_dom_type_1"/>
</dbReference>
<evidence type="ECO:0000313" key="8">
    <source>
        <dbReference type="Proteomes" id="UP000799779"/>
    </source>
</evidence>
<evidence type="ECO:0000256" key="2">
    <source>
        <dbReference type="ARBA" id="ARBA00022490"/>
    </source>
</evidence>
<dbReference type="EMBL" id="ML977557">
    <property type="protein sequence ID" value="KAF2007521.1"/>
    <property type="molecule type" value="Genomic_DNA"/>
</dbReference>
<keyword evidence="7" id="KW-0269">Exonuclease</keyword>
<dbReference type="GO" id="GO:0071038">
    <property type="term" value="P:TRAMP-dependent tRNA surveillance pathway"/>
    <property type="evidence" value="ECO:0007669"/>
    <property type="project" value="TreeGrafter"/>
</dbReference>
<dbReference type="Pfam" id="PF15985">
    <property type="entry name" value="KH_6"/>
    <property type="match status" value="1"/>
</dbReference>
<protein>
    <submittedName>
        <fullName evidence="7">Exosome complex exonuclease-like protein Rrp40</fullName>
    </submittedName>
</protein>
<dbReference type="InterPro" id="IPR036612">
    <property type="entry name" value="KH_dom_type_1_sf"/>
</dbReference>
<dbReference type="InterPro" id="IPR026699">
    <property type="entry name" value="Exosome_RNA_bind1/RRP40/RRP4"/>
</dbReference>
<name>A0A6A5X3S5_9PLEO</name>
<dbReference type="AlphaFoldDB" id="A0A6A5X3S5"/>
<keyword evidence="8" id="KW-1185">Reference proteome</keyword>
<dbReference type="Pfam" id="PF21262">
    <property type="entry name" value="RRP40_S1"/>
    <property type="match status" value="1"/>
</dbReference>
<keyword evidence="7" id="KW-0540">Nuclease</keyword>
<dbReference type="GO" id="GO:0004527">
    <property type="term" value="F:exonuclease activity"/>
    <property type="evidence" value="ECO:0007669"/>
    <property type="project" value="UniProtKB-KW"/>
</dbReference>
<reference evidence="7" key="1">
    <citation type="journal article" date="2020" name="Stud. Mycol.">
        <title>101 Dothideomycetes genomes: a test case for predicting lifestyles and emergence of pathogens.</title>
        <authorList>
            <person name="Haridas S."/>
            <person name="Albert R."/>
            <person name="Binder M."/>
            <person name="Bloem J."/>
            <person name="Labutti K."/>
            <person name="Salamov A."/>
            <person name="Andreopoulos B."/>
            <person name="Baker S."/>
            <person name="Barry K."/>
            <person name="Bills G."/>
            <person name="Bluhm B."/>
            <person name="Cannon C."/>
            <person name="Castanera R."/>
            <person name="Culley D."/>
            <person name="Daum C."/>
            <person name="Ezra D."/>
            <person name="Gonzalez J."/>
            <person name="Henrissat B."/>
            <person name="Kuo A."/>
            <person name="Liang C."/>
            <person name="Lipzen A."/>
            <person name="Lutzoni F."/>
            <person name="Magnuson J."/>
            <person name="Mondo S."/>
            <person name="Nolan M."/>
            <person name="Ohm R."/>
            <person name="Pangilinan J."/>
            <person name="Park H.-J."/>
            <person name="Ramirez L."/>
            <person name="Alfaro M."/>
            <person name="Sun H."/>
            <person name="Tritt A."/>
            <person name="Yoshinaga Y."/>
            <person name="Zwiers L.-H."/>
            <person name="Turgeon B."/>
            <person name="Goodwin S."/>
            <person name="Spatafora J."/>
            <person name="Crous P."/>
            <person name="Grigoriev I."/>
        </authorList>
    </citation>
    <scope>NUCLEOTIDE SEQUENCE</scope>
    <source>
        <strain evidence="7">CBS 123094</strain>
    </source>
</reference>
<dbReference type="FunFam" id="2.40.50.100:FF:000073">
    <property type="entry name" value="Putative Exosome complex component RRP40"/>
    <property type="match status" value="1"/>
</dbReference>
<keyword evidence="7" id="KW-0378">Hydrolase</keyword>
<dbReference type="GO" id="GO:0034475">
    <property type="term" value="P:U4 snRNA 3'-end processing"/>
    <property type="evidence" value="ECO:0007669"/>
    <property type="project" value="TreeGrafter"/>
</dbReference>
<evidence type="ECO:0000259" key="6">
    <source>
        <dbReference type="Pfam" id="PF18311"/>
    </source>
</evidence>
<keyword evidence="4" id="KW-0694">RNA-binding</keyword>
<evidence type="ECO:0000256" key="3">
    <source>
        <dbReference type="ARBA" id="ARBA00022835"/>
    </source>
</evidence>
<feature type="domain" description="Exosome complex exonuclease Rrp40 N-terminal" evidence="6">
    <location>
        <begin position="30"/>
        <end position="69"/>
    </location>
</feature>
<dbReference type="InterPro" id="IPR049469">
    <property type="entry name" value="RRP40_KH-I"/>
</dbReference>
<dbReference type="InterPro" id="IPR012340">
    <property type="entry name" value="NA-bd_OB-fold"/>
</dbReference>
<dbReference type="SUPFAM" id="SSF54791">
    <property type="entry name" value="Eukaryotic type KH-domain (KH-domain type I)"/>
    <property type="match status" value="1"/>
</dbReference>
<evidence type="ECO:0000256" key="1">
    <source>
        <dbReference type="ARBA" id="ARBA00004123"/>
    </source>
</evidence>
<sequence>MAATTATIVLPGDLIPQDALPAPQNKKKVLKLGPGLRQTPPTIISASIAGALVADARKGSAWIETNSGRYTPTANDLVIATIASSAGESFNCTLTPHTPTALLPHLSFEGATRKTRPILVPNSLVYARILTASTQVSPELTCVDASTGKSDGLGQLKGGMVFGVSLGMARRMLDRRNGGVVVLEGLSEKMGFEVAVGRNGVVWVDANEVGKTLAVGRAVQEVDELGLGEKAQRKLVERVLRGVA</sequence>
<dbReference type="SUPFAM" id="SSF50249">
    <property type="entry name" value="Nucleic acid-binding proteins"/>
    <property type="match status" value="1"/>
</dbReference>
<dbReference type="CDD" id="cd22526">
    <property type="entry name" value="KH-I_Rrp40"/>
    <property type="match status" value="1"/>
</dbReference>
<dbReference type="GO" id="GO:0071034">
    <property type="term" value="P:CUT catabolic process"/>
    <property type="evidence" value="ECO:0007669"/>
    <property type="project" value="TreeGrafter"/>
</dbReference>
<dbReference type="OrthoDB" id="340500at2759"/>
<dbReference type="Pfam" id="PF18311">
    <property type="entry name" value="Rrp40_N"/>
    <property type="match status" value="1"/>
</dbReference>
<feature type="domain" description="K Homology" evidence="5">
    <location>
        <begin position="159"/>
        <end position="209"/>
    </location>
</feature>
<comment type="subcellular location">
    <subcellularLocation>
        <location evidence="1">Nucleus</location>
    </subcellularLocation>
</comment>
<dbReference type="GO" id="GO:0071051">
    <property type="term" value="P:poly(A)-dependent snoRNA 3'-end processing"/>
    <property type="evidence" value="ECO:0007669"/>
    <property type="project" value="TreeGrafter"/>
</dbReference>
<accession>A0A6A5X3S5</accession>
<dbReference type="GO" id="GO:0000176">
    <property type="term" value="C:nuclear exosome (RNase complex)"/>
    <property type="evidence" value="ECO:0007669"/>
    <property type="project" value="TreeGrafter"/>
</dbReference>
<proteinExistence type="predicted"/>
<organism evidence="7 8">
    <name type="scientific">Amniculicola lignicola CBS 123094</name>
    <dbReference type="NCBI Taxonomy" id="1392246"/>
    <lineage>
        <taxon>Eukaryota</taxon>
        <taxon>Fungi</taxon>
        <taxon>Dikarya</taxon>
        <taxon>Ascomycota</taxon>
        <taxon>Pezizomycotina</taxon>
        <taxon>Dothideomycetes</taxon>
        <taxon>Pleosporomycetidae</taxon>
        <taxon>Pleosporales</taxon>
        <taxon>Amniculicolaceae</taxon>
        <taxon>Amniculicola</taxon>
    </lineage>
</organism>